<feature type="compositionally biased region" description="Basic and acidic residues" evidence="1">
    <location>
        <begin position="107"/>
        <end position="120"/>
    </location>
</feature>
<dbReference type="Proteomes" id="UP000535890">
    <property type="component" value="Unassembled WGS sequence"/>
</dbReference>
<dbReference type="Pfam" id="PF21006">
    <property type="entry name" value="NHase_beta_N"/>
    <property type="match status" value="1"/>
</dbReference>
<dbReference type="RefSeq" id="WP_343053587.1">
    <property type="nucleotide sequence ID" value="NZ_BAABHP010000012.1"/>
</dbReference>
<feature type="domain" description="Nitrile hydratase beta subunit-like N-terminal" evidence="2">
    <location>
        <begin position="26"/>
        <end position="114"/>
    </location>
</feature>
<evidence type="ECO:0000259" key="2">
    <source>
        <dbReference type="Pfam" id="PF21006"/>
    </source>
</evidence>
<dbReference type="InterPro" id="IPR008990">
    <property type="entry name" value="Elect_transpt_acc-like_dom_sf"/>
</dbReference>
<dbReference type="AlphaFoldDB" id="A0A7Y9DR97"/>
<comment type="caution">
    <text evidence="3">The sequence shown here is derived from an EMBL/GenBank/DDBJ whole genome shotgun (WGS) entry which is preliminary data.</text>
</comment>
<feature type="region of interest" description="Disordered" evidence="1">
    <location>
        <begin position="107"/>
        <end position="138"/>
    </location>
</feature>
<dbReference type="Gene3D" id="1.10.472.20">
    <property type="entry name" value="Nitrile hydratase, beta subunit"/>
    <property type="match status" value="1"/>
</dbReference>
<proteinExistence type="predicted"/>
<protein>
    <submittedName>
        <fullName evidence="3">Nitrile hydratase accessory protein</fullName>
    </submittedName>
</protein>
<gene>
    <name evidence="3" type="ORF">BJ983_000164</name>
</gene>
<reference evidence="3 4" key="1">
    <citation type="submission" date="2020-07" db="EMBL/GenBank/DDBJ databases">
        <title>Sequencing the genomes of 1000 actinobacteria strains.</title>
        <authorList>
            <person name="Klenk H.-P."/>
        </authorList>
    </citation>
    <scope>NUCLEOTIDE SEQUENCE [LARGE SCALE GENOMIC DNA]</scope>
    <source>
        <strain evidence="3 4">DSM 45772</strain>
    </source>
</reference>
<name>A0A7Y9DR97_9PSEU</name>
<feature type="compositionally biased region" description="Pro residues" evidence="1">
    <location>
        <begin position="1"/>
        <end position="11"/>
    </location>
</feature>
<dbReference type="EMBL" id="JACCBN010000001">
    <property type="protein sequence ID" value="NYD34062.1"/>
    <property type="molecule type" value="Genomic_DNA"/>
</dbReference>
<evidence type="ECO:0000256" key="1">
    <source>
        <dbReference type="SAM" id="MobiDB-lite"/>
    </source>
</evidence>
<organism evidence="3 4">
    <name type="scientific">Actinomycetospora corticicola</name>
    <dbReference type="NCBI Taxonomy" id="663602"/>
    <lineage>
        <taxon>Bacteria</taxon>
        <taxon>Bacillati</taxon>
        <taxon>Actinomycetota</taxon>
        <taxon>Actinomycetes</taxon>
        <taxon>Pseudonocardiales</taxon>
        <taxon>Pseudonocardiaceae</taxon>
        <taxon>Actinomycetospora</taxon>
    </lineage>
</organism>
<dbReference type="InterPro" id="IPR023808">
    <property type="entry name" value="Nitrile_Hydratase_acc_put"/>
</dbReference>
<feature type="region of interest" description="Disordered" evidence="1">
    <location>
        <begin position="1"/>
        <end position="20"/>
    </location>
</feature>
<evidence type="ECO:0000313" key="4">
    <source>
        <dbReference type="Proteomes" id="UP000535890"/>
    </source>
</evidence>
<dbReference type="SUPFAM" id="SSF50090">
    <property type="entry name" value="Electron transport accessory proteins"/>
    <property type="match status" value="1"/>
</dbReference>
<dbReference type="InterPro" id="IPR049054">
    <property type="entry name" value="CN_hydtase_beta-like_N"/>
</dbReference>
<evidence type="ECO:0000313" key="3">
    <source>
        <dbReference type="EMBL" id="NYD34062.1"/>
    </source>
</evidence>
<sequence>MSTGPDRPPGPALDVEGPGAPPRANGELLFAEPWESRAFAMAVTLAQTGLFTWDEFRDDLVARIAAWEAHHPDGEPFRYYRCWLAALEDRVVAAGALDAVTVDERSAHLAERPAGHDHGGHGHGHGHGHSSGSTPSPN</sequence>
<dbReference type="InterPro" id="IPR042262">
    <property type="entry name" value="CN_hydtase_beta_C"/>
</dbReference>
<keyword evidence="4" id="KW-1185">Reference proteome</keyword>
<accession>A0A7Y9DR97</accession>
<dbReference type="NCBIfam" id="TIGR03889">
    <property type="entry name" value="nitrile_acc"/>
    <property type="match status" value="1"/>
</dbReference>